<gene>
    <name evidence="1" type="ORF">SDC9_77481</name>
</gene>
<dbReference type="AlphaFoldDB" id="A0A644YSI0"/>
<dbReference type="EMBL" id="VSSQ01005930">
    <property type="protein sequence ID" value="MPM30928.1"/>
    <property type="molecule type" value="Genomic_DNA"/>
</dbReference>
<comment type="caution">
    <text evidence="1">The sequence shown here is derived from an EMBL/GenBank/DDBJ whole genome shotgun (WGS) entry which is preliminary data.</text>
</comment>
<reference evidence="1" key="1">
    <citation type="submission" date="2019-08" db="EMBL/GenBank/DDBJ databases">
        <authorList>
            <person name="Kucharzyk K."/>
            <person name="Murdoch R.W."/>
            <person name="Higgins S."/>
            <person name="Loffler F."/>
        </authorList>
    </citation>
    <scope>NUCLEOTIDE SEQUENCE</scope>
</reference>
<protein>
    <submittedName>
        <fullName evidence="1">Uncharacterized protein</fullName>
    </submittedName>
</protein>
<accession>A0A644YSI0</accession>
<evidence type="ECO:0000313" key="1">
    <source>
        <dbReference type="EMBL" id="MPM30928.1"/>
    </source>
</evidence>
<name>A0A644YSI0_9ZZZZ</name>
<sequence length="111" mass="12591">MWCKKCNLVTNEDFCPVCGSETVEDLPVEIYWCSNCAVPIVHFSTAADKGTCSICGNKTHYLTSDLRPVFPEERLLLALLLGEKPDIFMGRTELPDRRYSGDHTRRKLLPI</sequence>
<organism evidence="1">
    <name type="scientific">bioreactor metagenome</name>
    <dbReference type="NCBI Taxonomy" id="1076179"/>
    <lineage>
        <taxon>unclassified sequences</taxon>
        <taxon>metagenomes</taxon>
        <taxon>ecological metagenomes</taxon>
    </lineage>
</organism>
<proteinExistence type="predicted"/>